<dbReference type="RefSeq" id="WP_136838837.1">
    <property type="nucleotide sequence ID" value="NZ_SWBR01000001.1"/>
</dbReference>
<organism evidence="1 2">
    <name type="scientific">Pedobacter polaris</name>
    <dbReference type="NCBI Taxonomy" id="2571273"/>
    <lineage>
        <taxon>Bacteria</taxon>
        <taxon>Pseudomonadati</taxon>
        <taxon>Bacteroidota</taxon>
        <taxon>Sphingobacteriia</taxon>
        <taxon>Sphingobacteriales</taxon>
        <taxon>Sphingobacteriaceae</taxon>
        <taxon>Pedobacter</taxon>
    </lineage>
</organism>
<protein>
    <submittedName>
        <fullName evidence="1">Uncharacterized protein</fullName>
    </submittedName>
</protein>
<name>A0A4U1CV68_9SPHI</name>
<reference evidence="1 2" key="1">
    <citation type="submission" date="2019-04" db="EMBL/GenBank/DDBJ databases">
        <title>Pedobacter sp. RP-3-22 sp. nov., isolated from Arctic soil.</title>
        <authorList>
            <person name="Dahal R.H."/>
            <person name="Kim D.-U."/>
        </authorList>
    </citation>
    <scope>NUCLEOTIDE SEQUENCE [LARGE SCALE GENOMIC DNA]</scope>
    <source>
        <strain evidence="1 2">RP-3-22</strain>
    </source>
</reference>
<gene>
    <name evidence="1" type="ORF">FA048_03585</name>
</gene>
<dbReference type="AlphaFoldDB" id="A0A4U1CV68"/>
<dbReference type="OrthoDB" id="710963at2"/>
<accession>A0A4U1CV68</accession>
<evidence type="ECO:0000313" key="2">
    <source>
        <dbReference type="Proteomes" id="UP000309488"/>
    </source>
</evidence>
<proteinExistence type="predicted"/>
<evidence type="ECO:0000313" key="1">
    <source>
        <dbReference type="EMBL" id="TKC12713.1"/>
    </source>
</evidence>
<comment type="caution">
    <text evidence="1">The sequence shown here is derived from an EMBL/GenBank/DDBJ whole genome shotgun (WGS) entry which is preliminary data.</text>
</comment>
<dbReference type="EMBL" id="SWBR01000001">
    <property type="protein sequence ID" value="TKC12713.1"/>
    <property type="molecule type" value="Genomic_DNA"/>
</dbReference>
<sequence length="86" mass="10001">MQQPFDIEIGNINYAIFPEGNDTYVVFKEGKEYVQIQKDTAEQWIKLDSETGIPKFDFDEEANQIGKLITAYHENPPIDEDDDEEE</sequence>
<keyword evidence="2" id="KW-1185">Reference proteome</keyword>
<dbReference type="Proteomes" id="UP000309488">
    <property type="component" value="Unassembled WGS sequence"/>
</dbReference>